<gene>
    <name evidence="2" type="ORF">N791_13470</name>
</gene>
<accession>A0A0A0M9S9</accession>
<evidence type="ECO:0000256" key="1">
    <source>
        <dbReference type="SAM" id="MobiDB-lite"/>
    </source>
</evidence>
<protein>
    <recommendedName>
        <fullName evidence="4">DUF342 domain-containing protein</fullName>
    </recommendedName>
</protein>
<feature type="compositionally biased region" description="Polar residues" evidence="1">
    <location>
        <begin position="666"/>
        <end position="676"/>
    </location>
</feature>
<reference evidence="2 3" key="1">
    <citation type="submission" date="2013-08" db="EMBL/GenBank/DDBJ databases">
        <title>Genomic analysis of Lysobacter defluvii.</title>
        <authorList>
            <person name="Wang Q."/>
            <person name="Wang G."/>
        </authorList>
    </citation>
    <scope>NUCLEOTIDE SEQUENCE [LARGE SCALE GENOMIC DNA]</scope>
    <source>
        <strain evidence="2 3">IMMIB APB-9</strain>
    </source>
</reference>
<name>A0A0A0M9S9_9GAMM</name>
<dbReference type="EMBL" id="AVBH01000051">
    <property type="protein sequence ID" value="KGO98767.1"/>
    <property type="molecule type" value="Genomic_DNA"/>
</dbReference>
<evidence type="ECO:0008006" key="4">
    <source>
        <dbReference type="Google" id="ProtNLM"/>
    </source>
</evidence>
<dbReference type="Proteomes" id="UP000030003">
    <property type="component" value="Unassembled WGS sequence"/>
</dbReference>
<organism evidence="2 3">
    <name type="scientific">Lysobacter defluvii IMMIB APB-9 = DSM 18482</name>
    <dbReference type="NCBI Taxonomy" id="1385515"/>
    <lineage>
        <taxon>Bacteria</taxon>
        <taxon>Pseudomonadati</taxon>
        <taxon>Pseudomonadota</taxon>
        <taxon>Gammaproteobacteria</taxon>
        <taxon>Lysobacterales</taxon>
        <taxon>Lysobacteraceae</taxon>
        <taxon>Novilysobacter</taxon>
    </lineage>
</organism>
<keyword evidence="3" id="KW-1185">Reference proteome</keyword>
<sequence length="676" mass="69541">MLGLVVTAAAFGSYHVLSGAQERQLAVHSTAPAQATAWRGVQLVRRYLEAVDGDVIADWGREGAPLAIGGDMGITARITEVVEVPGSGMVGPYYRVTAQVSGMAARGTPAQSTSLVEVVYRVVPGDGSGTTPPPSGGGGVIHAMDIHRNLDLTGSIQFRGPDNAVINVNGNARLDSASITGIDTLRATGDVSIGSNIQVGAVHANGNVELTGSSGVGEIRSRGDVTIRGGSSPMTVRANGRVLFAGGNGSVVESRGGVRVSAGGVNITSIATEADVDWSGSGGRAGTIHANGNIRYNGGKSGAAPTLRSRGNITATAAGAGLAHANGQVRGEGWGRFDTVAARGGLTLTGSFSAGTVRPRDTVEPVVPVSIPEVPEVQMPGYRIDVYPLRAAANYVFEYVGNRIQVQVSQVAGIPDGTYVLGERQDGRKDWLCRPGDLRNGVCQRPVATICQGFSEYNACFTYDRGKWTVDGTSMARGVAWFDGDLQVGNGTYVNTFLATGNLNTSGSHRTVSPNYAGYATTCRNAAPAGTRMGVYSHFAELVPANLCNIEDGTMTGEPLGNIAYLAGGLAPGGGFVGGDIDLGASTRADGAVMAGNLLRTGGSTTLNGRIVSAAQRAGASDEIRMGGSTTMDLGSGSDDYDPSAPIPCMVDCEPEPELGEPVEGNTATVQWSRYL</sequence>
<evidence type="ECO:0000313" key="3">
    <source>
        <dbReference type="Proteomes" id="UP000030003"/>
    </source>
</evidence>
<proteinExistence type="predicted"/>
<comment type="caution">
    <text evidence="2">The sequence shown here is derived from an EMBL/GenBank/DDBJ whole genome shotgun (WGS) entry which is preliminary data.</text>
</comment>
<evidence type="ECO:0000313" key="2">
    <source>
        <dbReference type="EMBL" id="KGO98767.1"/>
    </source>
</evidence>
<feature type="region of interest" description="Disordered" evidence="1">
    <location>
        <begin position="655"/>
        <end position="676"/>
    </location>
</feature>
<dbReference type="eggNOG" id="ENOG502Z8C7">
    <property type="taxonomic scope" value="Bacteria"/>
</dbReference>
<dbReference type="STRING" id="1385515.GCA_000423325_01963"/>
<dbReference type="AlphaFoldDB" id="A0A0A0M9S9"/>